<evidence type="ECO:0000313" key="2">
    <source>
        <dbReference type="EMBL" id="KAK1410752.1"/>
    </source>
</evidence>
<feature type="transmembrane region" description="Helical" evidence="1">
    <location>
        <begin position="39"/>
        <end position="62"/>
    </location>
</feature>
<keyword evidence="1" id="KW-0812">Transmembrane</keyword>
<sequence length="94" mass="10834">MVKLLFGVPKGLKFNSHRTVKQIDCVLDACKIKSNTTSIYWIFTTIIIYTNLGFTPFVPLSLPTSTITKLVLTHLHHLFFFNFLFIINLMFCCC</sequence>
<dbReference type="EMBL" id="JAUHHV010000010">
    <property type="protein sequence ID" value="KAK1410752.1"/>
    <property type="molecule type" value="Genomic_DNA"/>
</dbReference>
<feature type="transmembrane region" description="Helical" evidence="1">
    <location>
        <begin position="74"/>
        <end position="93"/>
    </location>
</feature>
<protein>
    <submittedName>
        <fullName evidence="2">Uncharacterized protein</fullName>
    </submittedName>
</protein>
<name>A0AAD8JUB4_TARER</name>
<keyword evidence="3" id="KW-1185">Reference proteome</keyword>
<comment type="caution">
    <text evidence="2">The sequence shown here is derived from an EMBL/GenBank/DDBJ whole genome shotgun (WGS) entry which is preliminary data.</text>
</comment>
<evidence type="ECO:0000256" key="1">
    <source>
        <dbReference type="SAM" id="Phobius"/>
    </source>
</evidence>
<keyword evidence="1" id="KW-0472">Membrane</keyword>
<keyword evidence="1" id="KW-1133">Transmembrane helix</keyword>
<evidence type="ECO:0000313" key="3">
    <source>
        <dbReference type="Proteomes" id="UP001229421"/>
    </source>
</evidence>
<accession>A0AAD8JUB4</accession>
<dbReference type="Proteomes" id="UP001229421">
    <property type="component" value="Unassembled WGS sequence"/>
</dbReference>
<proteinExistence type="predicted"/>
<reference evidence="2" key="1">
    <citation type="journal article" date="2023" name="bioRxiv">
        <title>Improved chromosome-level genome assembly for marigold (Tagetes erecta).</title>
        <authorList>
            <person name="Jiang F."/>
            <person name="Yuan L."/>
            <person name="Wang S."/>
            <person name="Wang H."/>
            <person name="Xu D."/>
            <person name="Wang A."/>
            <person name="Fan W."/>
        </authorList>
    </citation>
    <scope>NUCLEOTIDE SEQUENCE</scope>
    <source>
        <strain evidence="2">WSJ</strain>
        <tissue evidence="2">Leaf</tissue>
    </source>
</reference>
<organism evidence="2 3">
    <name type="scientific">Tagetes erecta</name>
    <name type="common">African marigold</name>
    <dbReference type="NCBI Taxonomy" id="13708"/>
    <lineage>
        <taxon>Eukaryota</taxon>
        <taxon>Viridiplantae</taxon>
        <taxon>Streptophyta</taxon>
        <taxon>Embryophyta</taxon>
        <taxon>Tracheophyta</taxon>
        <taxon>Spermatophyta</taxon>
        <taxon>Magnoliopsida</taxon>
        <taxon>eudicotyledons</taxon>
        <taxon>Gunneridae</taxon>
        <taxon>Pentapetalae</taxon>
        <taxon>asterids</taxon>
        <taxon>campanulids</taxon>
        <taxon>Asterales</taxon>
        <taxon>Asteraceae</taxon>
        <taxon>Asteroideae</taxon>
        <taxon>Heliantheae alliance</taxon>
        <taxon>Tageteae</taxon>
        <taxon>Tagetes</taxon>
    </lineage>
</organism>
<dbReference type="AlphaFoldDB" id="A0AAD8JUB4"/>
<gene>
    <name evidence="2" type="ORF">QVD17_37291</name>
</gene>